<protein>
    <submittedName>
        <fullName evidence="3">Elongation factor 1-alpha</fullName>
    </submittedName>
</protein>
<dbReference type="Gene3D" id="3.40.50.300">
    <property type="entry name" value="P-loop containing nucleotide triphosphate hydrolases"/>
    <property type="match status" value="1"/>
</dbReference>
<dbReference type="HOGENOM" id="CLU_2263415_0_0_1"/>
<dbReference type="GO" id="GO:0003746">
    <property type="term" value="F:translation elongation factor activity"/>
    <property type="evidence" value="ECO:0007669"/>
    <property type="project" value="UniProtKB-KW"/>
</dbReference>
<evidence type="ECO:0000313" key="4">
    <source>
        <dbReference type="Proteomes" id="UP000011777"/>
    </source>
</evidence>
<dbReference type="eggNOG" id="KOG0052">
    <property type="taxonomic scope" value="Eukaryota"/>
</dbReference>
<accession>M3INC9</accession>
<dbReference type="EMBL" id="AOGT01001335">
    <property type="protein sequence ID" value="EMG47911.1"/>
    <property type="molecule type" value="Genomic_DNA"/>
</dbReference>
<dbReference type="OrthoDB" id="342024at2759"/>
<dbReference type="PANTHER" id="PTHR23115">
    <property type="entry name" value="TRANSLATION FACTOR"/>
    <property type="match status" value="1"/>
</dbReference>
<comment type="caution">
    <text evidence="3">The sequence shown here is derived from an EMBL/GenBank/DDBJ whole genome shotgun (WGS) entry which is preliminary data.</text>
</comment>
<keyword evidence="3" id="KW-0251">Elongation factor</keyword>
<keyword evidence="4" id="KW-1185">Reference proteome</keyword>
<keyword evidence="3" id="KW-0648">Protein biosynthesis</keyword>
<evidence type="ECO:0000256" key="1">
    <source>
        <dbReference type="ARBA" id="ARBA00022741"/>
    </source>
</evidence>
<dbReference type="InterPro" id="IPR050100">
    <property type="entry name" value="TRAFAC_GTPase_members"/>
</dbReference>
<name>M3INC9_CANMX</name>
<dbReference type="InterPro" id="IPR027417">
    <property type="entry name" value="P-loop_NTPase"/>
</dbReference>
<evidence type="ECO:0000313" key="3">
    <source>
        <dbReference type="EMBL" id="EMG47911.1"/>
    </source>
</evidence>
<dbReference type="STRING" id="1245528.M3INC9"/>
<sequence>MLPLLMLQVTEISSKDMITGISQGDCVISIIPAGCTGEIDTGISTDGQTREHIYTLDVKQLIVAVNKMGSVKWYELRFEEINKSKCATTSCLKSLGDTRKFMS</sequence>
<gene>
    <name evidence="3" type="ORF">G210_1616</name>
</gene>
<reference evidence="3 4" key="1">
    <citation type="submission" date="2013-02" db="EMBL/GenBank/DDBJ databases">
        <title>Genome sequence of Candida maltosa Xu316, a potential industrial strain for xylitol and ethanol production.</title>
        <authorList>
            <person name="Yu J."/>
            <person name="Wang Q."/>
            <person name="Geng X."/>
            <person name="Bao W."/>
            <person name="He P."/>
            <person name="Cai J."/>
        </authorList>
    </citation>
    <scope>NUCLEOTIDE SEQUENCE [LARGE SCALE GENOMIC DNA]</scope>
    <source>
        <strain evidence="4">Xu316</strain>
    </source>
</reference>
<dbReference type="Proteomes" id="UP000011777">
    <property type="component" value="Unassembled WGS sequence"/>
</dbReference>
<organism evidence="3 4">
    <name type="scientific">Candida maltosa (strain Xu316)</name>
    <name type="common">Yeast</name>
    <dbReference type="NCBI Taxonomy" id="1245528"/>
    <lineage>
        <taxon>Eukaryota</taxon>
        <taxon>Fungi</taxon>
        <taxon>Dikarya</taxon>
        <taxon>Ascomycota</taxon>
        <taxon>Saccharomycotina</taxon>
        <taxon>Pichiomycetes</taxon>
        <taxon>Debaryomycetaceae</taxon>
        <taxon>Candida/Lodderomyces clade</taxon>
        <taxon>Candida</taxon>
    </lineage>
</organism>
<proteinExistence type="predicted"/>
<dbReference type="SUPFAM" id="SSF52540">
    <property type="entry name" value="P-loop containing nucleoside triphosphate hydrolases"/>
    <property type="match status" value="1"/>
</dbReference>
<keyword evidence="2" id="KW-0342">GTP-binding</keyword>
<keyword evidence="1" id="KW-0547">Nucleotide-binding</keyword>
<evidence type="ECO:0000256" key="2">
    <source>
        <dbReference type="ARBA" id="ARBA00023134"/>
    </source>
</evidence>
<dbReference type="GO" id="GO:0005525">
    <property type="term" value="F:GTP binding"/>
    <property type="evidence" value="ECO:0007669"/>
    <property type="project" value="UniProtKB-KW"/>
</dbReference>
<dbReference type="AlphaFoldDB" id="M3INC9"/>